<evidence type="ECO:0000313" key="4">
    <source>
        <dbReference type="Proteomes" id="UP000467841"/>
    </source>
</evidence>
<feature type="region of interest" description="Disordered" evidence="2">
    <location>
        <begin position="48"/>
        <end position="132"/>
    </location>
</feature>
<gene>
    <name evidence="3" type="ORF">MERR_LOCUS30294</name>
</gene>
<comment type="caution">
    <text evidence="3">The sequence shown here is derived from an EMBL/GenBank/DDBJ whole genome shotgun (WGS) entry which is preliminary data.</text>
</comment>
<dbReference type="Proteomes" id="UP000467841">
    <property type="component" value="Unassembled WGS sequence"/>
</dbReference>
<name>A0A6D2K0Z2_9BRAS</name>
<feature type="compositionally biased region" description="Basic and acidic residues" evidence="2">
    <location>
        <begin position="63"/>
        <end position="90"/>
    </location>
</feature>
<proteinExistence type="predicted"/>
<evidence type="ECO:0000313" key="3">
    <source>
        <dbReference type="EMBL" id="CAA7043059.1"/>
    </source>
</evidence>
<feature type="compositionally biased region" description="Basic and acidic residues" evidence="2">
    <location>
        <begin position="371"/>
        <end position="380"/>
    </location>
</feature>
<feature type="region of interest" description="Disordered" evidence="2">
    <location>
        <begin position="360"/>
        <end position="508"/>
    </location>
</feature>
<sequence>MDPSDRKGKRIVTDGFDEKLSSFKRQTQSSCPAERLLDGAIRLGRAEEMRRKAAEDSAAAAAEAERIADEADRLEAERVADEGDWREAAERLAGGEAERADSDSESNSGYRDELRPDDPDATSDIDEGDRSNRARLPGILDLIEMPSRTPPSHLTDDGRSWMTVEILRDLRERVQFQEDVEFRLPRMLDRPYTVLEGWMCVYECMFTEFGMNFPLPAMLLRFAAERNVPVSQLTHGVIRHLVFTEALARAPEVAFDRLLFEHVTDLRTGTAEEAGFRRFHTTIRHGIVFGPLTRKKPSTSLRYKFTLLRDLSRKLWPEVVANLDKKKRERKERKEGGSKPACASDALGLKRRAPIAVDDAVITSRPAEKKKRIESPRLRDSSPSVPPQVASVASRTKAASAARRVTRDSSSEAEKTPDPVIELVSSPFADGDGGAPERWEGASSCGKEASRRVDDMRMVPEEGGPSRPPGDGADEEGEPRPVELSGSSADPAPHGGDSPPGPRIDETRQNPHSVAVTWAGPCPLMDDAEASGGYVFASKVHPTWGLMRQGLRYKDDYNEAARDLVRASGKFTALLLKYEQDLGSAEGDAEMARREMERMRESDKMVADMRLEKHALEDKFAMLSDEVTRARDLQDVAKRLRAEVSGLRGEKLVLVGKVDELKGDHAKALHLQEAVEELRAEVGRLEERSRQDAKIAAVEADRLRQSRREWADVAVTQANNAAVDWYTPRLRHLADYVAQREVDEALLNYVRKIRDTDQDFDESIEEIIVGSDDFENAPSLPFAELMLPGSPSRHDAGFSLDPSSAAKTAGPSDAGTKSPEF</sequence>
<feature type="compositionally biased region" description="Low complexity" evidence="2">
    <location>
        <begin position="381"/>
        <end position="403"/>
    </location>
</feature>
<dbReference type="OrthoDB" id="10684389at2759"/>
<accession>A0A6D2K0Z2</accession>
<protein>
    <submittedName>
        <fullName evidence="3">Uncharacterized protein</fullName>
    </submittedName>
</protein>
<evidence type="ECO:0000256" key="1">
    <source>
        <dbReference type="SAM" id="Coils"/>
    </source>
</evidence>
<feature type="region of interest" description="Disordered" evidence="2">
    <location>
        <begin position="785"/>
        <end position="821"/>
    </location>
</feature>
<keyword evidence="1" id="KW-0175">Coiled coil</keyword>
<keyword evidence="4" id="KW-1185">Reference proteome</keyword>
<dbReference type="EMBL" id="CACVBM020001274">
    <property type="protein sequence ID" value="CAA7043059.1"/>
    <property type="molecule type" value="Genomic_DNA"/>
</dbReference>
<evidence type="ECO:0000256" key="2">
    <source>
        <dbReference type="SAM" id="MobiDB-lite"/>
    </source>
</evidence>
<dbReference type="AlphaFoldDB" id="A0A6D2K0Z2"/>
<feature type="compositionally biased region" description="Basic and acidic residues" evidence="2">
    <location>
        <begin position="405"/>
        <end position="417"/>
    </location>
</feature>
<feature type="coiled-coil region" evidence="1">
    <location>
        <begin position="575"/>
        <end position="688"/>
    </location>
</feature>
<feature type="compositionally biased region" description="Basic and acidic residues" evidence="2">
    <location>
        <begin position="448"/>
        <end position="460"/>
    </location>
</feature>
<reference evidence="3" key="1">
    <citation type="submission" date="2020-01" db="EMBL/GenBank/DDBJ databases">
        <authorList>
            <person name="Mishra B."/>
        </authorList>
    </citation>
    <scope>NUCLEOTIDE SEQUENCE [LARGE SCALE GENOMIC DNA]</scope>
</reference>
<organism evidence="3 4">
    <name type="scientific">Microthlaspi erraticum</name>
    <dbReference type="NCBI Taxonomy" id="1685480"/>
    <lineage>
        <taxon>Eukaryota</taxon>
        <taxon>Viridiplantae</taxon>
        <taxon>Streptophyta</taxon>
        <taxon>Embryophyta</taxon>
        <taxon>Tracheophyta</taxon>
        <taxon>Spermatophyta</taxon>
        <taxon>Magnoliopsida</taxon>
        <taxon>eudicotyledons</taxon>
        <taxon>Gunneridae</taxon>
        <taxon>Pentapetalae</taxon>
        <taxon>rosids</taxon>
        <taxon>malvids</taxon>
        <taxon>Brassicales</taxon>
        <taxon>Brassicaceae</taxon>
        <taxon>Coluteocarpeae</taxon>
        <taxon>Microthlaspi</taxon>
    </lineage>
</organism>